<dbReference type="InterPro" id="IPR027417">
    <property type="entry name" value="P-loop_NTPase"/>
</dbReference>
<dbReference type="GO" id="GO:0005524">
    <property type="term" value="F:ATP binding"/>
    <property type="evidence" value="ECO:0007669"/>
    <property type="project" value="InterPro"/>
</dbReference>
<organism evidence="2 3">
    <name type="scientific">Embleya hyalina</name>
    <dbReference type="NCBI Taxonomy" id="516124"/>
    <lineage>
        <taxon>Bacteria</taxon>
        <taxon>Bacillati</taxon>
        <taxon>Actinomycetota</taxon>
        <taxon>Actinomycetes</taxon>
        <taxon>Kitasatosporales</taxon>
        <taxon>Streptomycetaceae</taxon>
        <taxon>Embleya</taxon>
    </lineage>
</organism>
<name>A0A401Z1Y3_9ACTN</name>
<feature type="domain" description="ABC transporter" evidence="1">
    <location>
        <begin position="26"/>
        <end position="163"/>
    </location>
</feature>
<keyword evidence="3" id="KW-1185">Reference proteome</keyword>
<evidence type="ECO:0000259" key="1">
    <source>
        <dbReference type="Pfam" id="PF00005"/>
    </source>
</evidence>
<protein>
    <recommendedName>
        <fullName evidence="1">ABC transporter domain-containing protein</fullName>
    </recommendedName>
</protein>
<dbReference type="OrthoDB" id="3243210at2"/>
<evidence type="ECO:0000313" key="3">
    <source>
        <dbReference type="Proteomes" id="UP000286931"/>
    </source>
</evidence>
<evidence type="ECO:0000313" key="2">
    <source>
        <dbReference type="EMBL" id="GCE00877.1"/>
    </source>
</evidence>
<dbReference type="InterPro" id="IPR003439">
    <property type="entry name" value="ABC_transporter-like_ATP-bd"/>
</dbReference>
<dbReference type="GO" id="GO:0016887">
    <property type="term" value="F:ATP hydrolysis activity"/>
    <property type="evidence" value="ECO:0007669"/>
    <property type="project" value="InterPro"/>
</dbReference>
<comment type="caution">
    <text evidence="2">The sequence shown here is derived from an EMBL/GenBank/DDBJ whole genome shotgun (WGS) entry which is preliminary data.</text>
</comment>
<dbReference type="SUPFAM" id="SSF52540">
    <property type="entry name" value="P-loop containing nucleoside triphosphate hydrolases"/>
    <property type="match status" value="1"/>
</dbReference>
<dbReference type="Gene3D" id="3.40.50.300">
    <property type="entry name" value="P-loop containing nucleotide triphosphate hydrolases"/>
    <property type="match status" value="1"/>
</dbReference>
<dbReference type="EMBL" id="BIFH01000043">
    <property type="protein sequence ID" value="GCE00877.1"/>
    <property type="molecule type" value="Genomic_DNA"/>
</dbReference>
<sequence length="219" mass="22090">MSTATSGVEISAVGLAAEGPDGVIFRDVRVTAPAAGLTVLAGPGGAGRTSLLLALGGRFRTVAGTLTVAGGHRAADARAHTALARARPGLDLEPHLFVAEAVAERQAVDGGRPSGTALARMYDLLRIDPPGHVLVEHLSAVEQLLFSVALAAADRPGAVLVDDVDSGIAGADLSRAWRALRDLADTGTTVVATATAAPRGADVVVDLPGHHLYPRGGIA</sequence>
<proteinExistence type="predicted"/>
<dbReference type="RefSeq" id="WP_126642570.1">
    <property type="nucleotide sequence ID" value="NZ_BIFH01000043.1"/>
</dbReference>
<reference evidence="2 3" key="1">
    <citation type="submission" date="2018-12" db="EMBL/GenBank/DDBJ databases">
        <title>Draft genome sequence of Embleya hyalina NBRC 13850T.</title>
        <authorList>
            <person name="Komaki H."/>
            <person name="Hosoyama A."/>
            <person name="Kimura A."/>
            <person name="Ichikawa N."/>
            <person name="Tamura T."/>
        </authorList>
    </citation>
    <scope>NUCLEOTIDE SEQUENCE [LARGE SCALE GENOMIC DNA]</scope>
    <source>
        <strain evidence="2 3">NBRC 13850</strain>
    </source>
</reference>
<gene>
    <name evidence="2" type="ORF">EHYA_08604</name>
</gene>
<accession>A0A401Z1Y3</accession>
<dbReference type="Pfam" id="PF00005">
    <property type="entry name" value="ABC_tran"/>
    <property type="match status" value="1"/>
</dbReference>
<dbReference type="Proteomes" id="UP000286931">
    <property type="component" value="Unassembled WGS sequence"/>
</dbReference>
<dbReference type="AlphaFoldDB" id="A0A401Z1Y3"/>